<protein>
    <recommendedName>
        <fullName evidence="8">Amino acid transporter transmembrane domain-containing protein</fullName>
    </recommendedName>
</protein>
<evidence type="ECO:0000256" key="2">
    <source>
        <dbReference type="ARBA" id="ARBA00022692"/>
    </source>
</evidence>
<dbReference type="Proteomes" id="UP001151287">
    <property type="component" value="Unassembled WGS sequence"/>
</dbReference>
<evidence type="ECO:0000256" key="7">
    <source>
        <dbReference type="SAM" id="Phobius"/>
    </source>
</evidence>
<gene>
    <name evidence="9" type="ORF">LUZ63_018046</name>
</gene>
<evidence type="ECO:0000256" key="6">
    <source>
        <dbReference type="SAM" id="MobiDB-lite"/>
    </source>
</evidence>
<feature type="transmembrane region" description="Helical" evidence="7">
    <location>
        <begin position="316"/>
        <end position="336"/>
    </location>
</feature>
<dbReference type="EMBL" id="JAMQYH010000005">
    <property type="protein sequence ID" value="KAJ1686656.1"/>
    <property type="molecule type" value="Genomic_DNA"/>
</dbReference>
<keyword evidence="3" id="KW-0813">Transport</keyword>
<keyword evidence="4 7" id="KW-1133">Transmembrane helix</keyword>
<evidence type="ECO:0000256" key="5">
    <source>
        <dbReference type="ARBA" id="ARBA00023136"/>
    </source>
</evidence>
<keyword evidence="3" id="KW-0029">Amino-acid transport</keyword>
<keyword evidence="10" id="KW-1185">Reference proteome</keyword>
<feature type="transmembrane region" description="Helical" evidence="7">
    <location>
        <begin position="102"/>
        <end position="128"/>
    </location>
</feature>
<dbReference type="GO" id="GO:0015179">
    <property type="term" value="F:L-amino acid transmembrane transporter activity"/>
    <property type="evidence" value="ECO:0007669"/>
    <property type="project" value="TreeGrafter"/>
</dbReference>
<dbReference type="GO" id="GO:0031090">
    <property type="term" value="C:organelle membrane"/>
    <property type="evidence" value="ECO:0007669"/>
    <property type="project" value="UniProtKB-ARBA"/>
</dbReference>
<dbReference type="PANTHER" id="PTHR22950:SF323">
    <property type="entry name" value="AMINO ACID TRANSPORTER AVT6C"/>
    <property type="match status" value="1"/>
</dbReference>
<comment type="caution">
    <text evidence="9">The sequence shown here is derived from an EMBL/GenBank/DDBJ whole genome shotgun (WGS) entry which is preliminary data.</text>
</comment>
<accession>A0A9Q0C3L8</accession>
<evidence type="ECO:0000259" key="8">
    <source>
        <dbReference type="Pfam" id="PF01490"/>
    </source>
</evidence>
<feature type="transmembrane region" description="Helical" evidence="7">
    <location>
        <begin position="382"/>
        <end position="405"/>
    </location>
</feature>
<feature type="transmembrane region" description="Helical" evidence="7">
    <location>
        <begin position="268"/>
        <end position="288"/>
    </location>
</feature>
<feature type="region of interest" description="Disordered" evidence="6">
    <location>
        <begin position="1"/>
        <end position="29"/>
    </location>
</feature>
<name>A0A9Q0C3L8_9POAL</name>
<dbReference type="InterPro" id="IPR013057">
    <property type="entry name" value="AA_transpt_TM"/>
</dbReference>
<dbReference type="OrthoDB" id="28208at2759"/>
<evidence type="ECO:0000313" key="9">
    <source>
        <dbReference type="EMBL" id="KAJ1686656.1"/>
    </source>
</evidence>
<evidence type="ECO:0000256" key="4">
    <source>
        <dbReference type="ARBA" id="ARBA00022989"/>
    </source>
</evidence>
<organism evidence="9 10">
    <name type="scientific">Rhynchospora breviuscula</name>
    <dbReference type="NCBI Taxonomy" id="2022672"/>
    <lineage>
        <taxon>Eukaryota</taxon>
        <taxon>Viridiplantae</taxon>
        <taxon>Streptophyta</taxon>
        <taxon>Embryophyta</taxon>
        <taxon>Tracheophyta</taxon>
        <taxon>Spermatophyta</taxon>
        <taxon>Magnoliopsida</taxon>
        <taxon>Liliopsida</taxon>
        <taxon>Poales</taxon>
        <taxon>Cyperaceae</taxon>
        <taxon>Cyperoideae</taxon>
        <taxon>Rhynchosporeae</taxon>
        <taxon>Rhynchospora</taxon>
    </lineage>
</organism>
<feature type="transmembrane region" description="Helical" evidence="7">
    <location>
        <begin position="356"/>
        <end position="376"/>
    </location>
</feature>
<sequence>MMPTLKSQASDSSEPLIERSPLEGGTSGSASVSSAVFNVSTSIVGAGIMSIPAAMKMLGVIPALFLIAAVALLADVSVKFMLRYTGWSLGPPSYAGIMRDAFGHVGSTVLNLCVALTTAGTLVMYLIIIGDVMSGTTVGEENHGGVLQEWFGPQWWNGREVALLIIAVFVLLPLVLAKRVDSLRFTSAASILLAVLFMCISLGIAIYALFQGKTKTPRLFPDFDQLPSIFDVFTAVPVIVVAFTFHFNVHPIRAELNKTSEMTSAVRISLALCSIIYFTVGFFGYLLFGESTMADILSNFDNTASSTLVPPFVNDIVRLSYALHLVLVFPLLHYSLRLNMDEFLFSKRRPLVSDNLRFLFLTGCLMSLLYVAAIAIPNIWIIFQYSGSTSAVCVSLIFPGVLVLRDVHGIATRKDKALAATMIVLAVITSLIALASNIMSSITGTVTTTHGV</sequence>
<comment type="subcellular location">
    <subcellularLocation>
        <location evidence="1">Membrane</location>
        <topology evidence="1">Multi-pass membrane protein</topology>
    </subcellularLocation>
</comment>
<keyword evidence="2 7" id="KW-0812">Transmembrane</keyword>
<feature type="domain" description="Amino acid transporter transmembrane" evidence="8">
    <location>
        <begin position="29"/>
        <end position="439"/>
    </location>
</feature>
<feature type="transmembrane region" description="Helical" evidence="7">
    <location>
        <begin position="189"/>
        <end position="209"/>
    </location>
</feature>
<dbReference type="Pfam" id="PF01490">
    <property type="entry name" value="Aa_trans"/>
    <property type="match status" value="1"/>
</dbReference>
<feature type="transmembrane region" description="Helical" evidence="7">
    <location>
        <begin position="61"/>
        <end position="82"/>
    </location>
</feature>
<keyword evidence="5 7" id="KW-0472">Membrane</keyword>
<evidence type="ECO:0000313" key="10">
    <source>
        <dbReference type="Proteomes" id="UP001151287"/>
    </source>
</evidence>
<evidence type="ECO:0000256" key="3">
    <source>
        <dbReference type="ARBA" id="ARBA00022970"/>
    </source>
</evidence>
<feature type="transmembrane region" description="Helical" evidence="7">
    <location>
        <begin position="161"/>
        <end position="177"/>
    </location>
</feature>
<feature type="compositionally biased region" description="Polar residues" evidence="6">
    <location>
        <begin position="1"/>
        <end position="13"/>
    </location>
</feature>
<feature type="transmembrane region" description="Helical" evidence="7">
    <location>
        <begin position="417"/>
        <end position="439"/>
    </location>
</feature>
<reference evidence="9" key="1">
    <citation type="journal article" date="2022" name="Cell">
        <title>Repeat-based holocentromeres influence genome architecture and karyotype evolution.</title>
        <authorList>
            <person name="Hofstatter P.G."/>
            <person name="Thangavel G."/>
            <person name="Lux T."/>
            <person name="Neumann P."/>
            <person name="Vondrak T."/>
            <person name="Novak P."/>
            <person name="Zhang M."/>
            <person name="Costa L."/>
            <person name="Castellani M."/>
            <person name="Scott A."/>
            <person name="Toegelov H."/>
            <person name="Fuchs J."/>
            <person name="Mata-Sucre Y."/>
            <person name="Dias Y."/>
            <person name="Vanzela A.L.L."/>
            <person name="Huettel B."/>
            <person name="Almeida C.C.S."/>
            <person name="Simkova H."/>
            <person name="Souza G."/>
            <person name="Pedrosa-Harand A."/>
            <person name="Macas J."/>
            <person name="Mayer K.F.X."/>
            <person name="Houben A."/>
            <person name="Marques A."/>
        </authorList>
    </citation>
    <scope>NUCLEOTIDE SEQUENCE</scope>
    <source>
        <strain evidence="9">RhyBre1mFocal</strain>
    </source>
</reference>
<evidence type="ECO:0000256" key="1">
    <source>
        <dbReference type="ARBA" id="ARBA00004141"/>
    </source>
</evidence>
<feature type="transmembrane region" description="Helical" evidence="7">
    <location>
        <begin position="229"/>
        <end position="247"/>
    </location>
</feature>
<proteinExistence type="predicted"/>
<dbReference type="AlphaFoldDB" id="A0A9Q0C3L8"/>
<dbReference type="PANTHER" id="PTHR22950">
    <property type="entry name" value="AMINO ACID TRANSPORTER"/>
    <property type="match status" value="1"/>
</dbReference>